<dbReference type="EMBL" id="JAFEMC010000005">
    <property type="protein sequence ID" value="MBM6578041.1"/>
    <property type="molecule type" value="Genomic_DNA"/>
</dbReference>
<dbReference type="Proteomes" id="UP000763641">
    <property type="component" value="Unassembled WGS sequence"/>
</dbReference>
<evidence type="ECO:0000313" key="1">
    <source>
        <dbReference type="EMBL" id="MBM6578041.1"/>
    </source>
</evidence>
<gene>
    <name evidence="1" type="ORF">ILT43_16790</name>
</gene>
<name>A0ABS2DD59_9SPHN</name>
<dbReference type="RefSeq" id="WP_204200138.1">
    <property type="nucleotide sequence ID" value="NZ_JAFEMC010000005.1"/>
</dbReference>
<keyword evidence="2" id="KW-1185">Reference proteome</keyword>
<proteinExistence type="predicted"/>
<accession>A0ABS2DD59</accession>
<organism evidence="1 2">
    <name type="scientific">Sphingomonas longa</name>
    <dbReference type="NCBI Taxonomy" id="2778730"/>
    <lineage>
        <taxon>Bacteria</taxon>
        <taxon>Pseudomonadati</taxon>
        <taxon>Pseudomonadota</taxon>
        <taxon>Alphaproteobacteria</taxon>
        <taxon>Sphingomonadales</taxon>
        <taxon>Sphingomonadaceae</taxon>
        <taxon>Sphingomonas</taxon>
    </lineage>
</organism>
<protein>
    <submittedName>
        <fullName evidence="1">Uncharacterized protein</fullName>
    </submittedName>
</protein>
<evidence type="ECO:0000313" key="2">
    <source>
        <dbReference type="Proteomes" id="UP000763641"/>
    </source>
</evidence>
<sequence>MAATVVATMAMATGPVEAKQGSSEVLLALADDFLKGADPLANLRDRKAAIDDTFAKSGNYAFRIADLADRGSSVAVATDAASVSPDTLTLVPAAGVWLKLDAVAARFGEAKPSPSLPNAARRYRIAIAEDRSIIVEISGEPGRTGTRVTKLIAVRER</sequence>
<comment type="caution">
    <text evidence="1">The sequence shown here is derived from an EMBL/GenBank/DDBJ whole genome shotgun (WGS) entry which is preliminary data.</text>
</comment>
<reference evidence="1 2" key="1">
    <citation type="submission" date="2020-12" db="EMBL/GenBank/DDBJ databases">
        <title>Sphingomonas sp.</title>
        <authorList>
            <person name="Kim M.K."/>
        </authorList>
    </citation>
    <scope>NUCLEOTIDE SEQUENCE [LARGE SCALE GENOMIC DNA]</scope>
    <source>
        <strain evidence="1 2">BT552</strain>
    </source>
</reference>